<dbReference type="PANTHER" id="PTHR12589">
    <property type="entry name" value="PYRUVOYL TETRAHYDROBIOPTERIN SYNTHASE"/>
    <property type="match status" value="1"/>
</dbReference>
<evidence type="ECO:0000313" key="12">
    <source>
        <dbReference type="Proteomes" id="UP000184092"/>
    </source>
</evidence>
<sequence>MSNIRITKQFSFETGHALYGYDGKCKNVHGHSYKLSVTVIGTPITDRNNVKFGMVIDFTDLKKIVKEEIVDQFDHATVFNETTPHIELAKELISRGHHVILVDYQPTSENMVVDFSKRIIGRLPEGITLFSLKLQETESSFAEWYASDNFKSIL</sequence>
<keyword evidence="12" id="KW-1185">Reference proteome</keyword>
<gene>
    <name evidence="11" type="ORF">SAMN05216269_10752</name>
</gene>
<keyword evidence="6" id="KW-0479">Metal-binding</keyword>
<evidence type="ECO:0000256" key="4">
    <source>
        <dbReference type="ARBA" id="ARBA00012982"/>
    </source>
</evidence>
<comment type="catalytic activity">
    <reaction evidence="10">
        <text>7,8-dihydroneopterin 3'-triphosphate + H2O = 6-carboxy-5,6,7,8-tetrahydropterin + triphosphate + acetaldehyde + 2 H(+)</text>
        <dbReference type="Rhea" id="RHEA:27966"/>
        <dbReference type="ChEBI" id="CHEBI:15343"/>
        <dbReference type="ChEBI" id="CHEBI:15377"/>
        <dbReference type="ChEBI" id="CHEBI:15378"/>
        <dbReference type="ChEBI" id="CHEBI:18036"/>
        <dbReference type="ChEBI" id="CHEBI:58462"/>
        <dbReference type="ChEBI" id="CHEBI:61032"/>
        <dbReference type="EC" id="4.1.2.50"/>
    </reaction>
</comment>
<dbReference type="Proteomes" id="UP000184092">
    <property type="component" value="Unassembled WGS sequence"/>
</dbReference>
<dbReference type="InterPro" id="IPR038418">
    <property type="entry name" value="6-PTP_synth/QueD_sf"/>
</dbReference>
<evidence type="ECO:0000256" key="5">
    <source>
        <dbReference type="ARBA" id="ARBA00018141"/>
    </source>
</evidence>
<reference evidence="12" key="1">
    <citation type="submission" date="2016-11" db="EMBL/GenBank/DDBJ databases">
        <authorList>
            <person name="Varghese N."/>
            <person name="Submissions S."/>
        </authorList>
    </citation>
    <scope>NUCLEOTIDE SEQUENCE [LARGE SCALE GENOMIC DNA]</scope>
    <source>
        <strain evidence="12">CGMCC 1.2749</strain>
    </source>
</reference>
<dbReference type="InterPro" id="IPR007115">
    <property type="entry name" value="6-PTP_synth/QueD"/>
</dbReference>
<dbReference type="GO" id="GO:0046872">
    <property type="term" value="F:metal ion binding"/>
    <property type="evidence" value="ECO:0007669"/>
    <property type="project" value="UniProtKB-KW"/>
</dbReference>
<dbReference type="GO" id="GO:0070497">
    <property type="term" value="F:6-carboxytetrahydropterin synthase activity"/>
    <property type="evidence" value="ECO:0007669"/>
    <property type="project" value="UniProtKB-EC"/>
</dbReference>
<evidence type="ECO:0000256" key="1">
    <source>
        <dbReference type="ARBA" id="ARBA00001947"/>
    </source>
</evidence>
<dbReference type="RefSeq" id="WP_073209008.1">
    <property type="nucleotide sequence ID" value="NZ_FRCL01000007.1"/>
</dbReference>
<protein>
    <recommendedName>
        <fullName evidence="5">6-carboxy-5,6,7,8-tetrahydropterin synthase</fullName>
        <ecNumber evidence="4">4.1.2.50</ecNumber>
    </recommendedName>
    <alternativeName>
        <fullName evidence="9">Queuosine biosynthesis protein QueD</fullName>
    </alternativeName>
</protein>
<dbReference type="OrthoDB" id="9804698at2"/>
<evidence type="ECO:0000313" key="11">
    <source>
        <dbReference type="EMBL" id="SHM79281.1"/>
    </source>
</evidence>
<evidence type="ECO:0000256" key="2">
    <source>
        <dbReference type="ARBA" id="ARBA00005061"/>
    </source>
</evidence>
<dbReference type="Pfam" id="PF01242">
    <property type="entry name" value="PTPS"/>
    <property type="match status" value="1"/>
</dbReference>
<organism evidence="11 12">
    <name type="scientific">Flavobacterium xinjiangense</name>
    <dbReference type="NCBI Taxonomy" id="178356"/>
    <lineage>
        <taxon>Bacteria</taxon>
        <taxon>Pseudomonadati</taxon>
        <taxon>Bacteroidota</taxon>
        <taxon>Flavobacteriia</taxon>
        <taxon>Flavobacteriales</taxon>
        <taxon>Flavobacteriaceae</taxon>
        <taxon>Flavobacterium</taxon>
    </lineage>
</organism>
<dbReference type="AlphaFoldDB" id="A0A1M7LMA5"/>
<evidence type="ECO:0000256" key="7">
    <source>
        <dbReference type="ARBA" id="ARBA00022833"/>
    </source>
</evidence>
<dbReference type="EMBL" id="FRCL01000007">
    <property type="protein sequence ID" value="SHM79281.1"/>
    <property type="molecule type" value="Genomic_DNA"/>
</dbReference>
<comment type="similarity">
    <text evidence="3">Belongs to the PTPS family. QueD subfamily.</text>
</comment>
<comment type="pathway">
    <text evidence="2">Purine metabolism; 7-cyano-7-deazaguanine biosynthesis.</text>
</comment>
<keyword evidence="8" id="KW-0456">Lyase</keyword>
<evidence type="ECO:0000256" key="6">
    <source>
        <dbReference type="ARBA" id="ARBA00022723"/>
    </source>
</evidence>
<comment type="cofactor">
    <cofactor evidence="1">
        <name>Zn(2+)</name>
        <dbReference type="ChEBI" id="CHEBI:29105"/>
    </cofactor>
</comment>
<name>A0A1M7LMA5_9FLAO</name>
<evidence type="ECO:0000256" key="8">
    <source>
        <dbReference type="ARBA" id="ARBA00023239"/>
    </source>
</evidence>
<dbReference type="STRING" id="178356.SAMN05216269_10752"/>
<evidence type="ECO:0000256" key="10">
    <source>
        <dbReference type="ARBA" id="ARBA00048807"/>
    </source>
</evidence>
<dbReference type="UniPathway" id="UPA00391"/>
<keyword evidence="7" id="KW-0862">Zinc</keyword>
<evidence type="ECO:0000256" key="3">
    <source>
        <dbReference type="ARBA" id="ARBA00008900"/>
    </source>
</evidence>
<dbReference type="SUPFAM" id="SSF55620">
    <property type="entry name" value="Tetrahydrobiopterin biosynthesis enzymes-like"/>
    <property type="match status" value="1"/>
</dbReference>
<dbReference type="Gene3D" id="3.30.479.10">
    <property type="entry name" value="6-pyruvoyl tetrahydropterin synthase/QueD"/>
    <property type="match status" value="1"/>
</dbReference>
<proteinExistence type="inferred from homology"/>
<evidence type="ECO:0000256" key="9">
    <source>
        <dbReference type="ARBA" id="ARBA00031449"/>
    </source>
</evidence>
<accession>A0A1M7LMA5</accession>
<dbReference type="EC" id="4.1.2.50" evidence="4"/>
<dbReference type="PANTHER" id="PTHR12589:SF7">
    <property type="entry name" value="6-PYRUVOYL TETRAHYDROBIOPTERIN SYNTHASE"/>
    <property type="match status" value="1"/>
</dbReference>